<name>A0A8J6XPD7_9CYAN</name>
<dbReference type="AlphaFoldDB" id="A0A8J6XPD7"/>
<dbReference type="InterPro" id="IPR027417">
    <property type="entry name" value="P-loop_NTPase"/>
</dbReference>
<accession>A0A8J6XPD7</accession>
<dbReference type="SUPFAM" id="SSF52540">
    <property type="entry name" value="P-loop containing nucleoside triphosphate hydrolases"/>
    <property type="match status" value="1"/>
</dbReference>
<dbReference type="RefSeq" id="WP_190839072.1">
    <property type="nucleotide sequence ID" value="NZ_CAWPPI010000134.1"/>
</dbReference>
<sequence length="736" mass="83418">MNATTTRTGKIASIIDKRHPLVQKIEKVEANLKSLSLALRNLDDHRHDLLKRVDESNVTTRLQEIDLAKIQSSITAELEALGKLKVRFCRDTLNIGVVGRARQGKSRLLQSLTGLTTAEIPDGDRQHCTGVRSTIYHHPNVETYGEVWFHSERSFLEEVISPYYEKLNLGAQPIAIEEFATKPLPPLPNNLPGYAEPGAMYEHLSRYHTYLEKYRHLLREPSPRRISRNEIREYVAQDTPDGQRVFFNYLAVRFVKIVCNFPNADVGQIALVDMPGLGDTGVGDEERLMRTLGQDVDAVLFVRMPKSSGDYWADVDVRLYDTARAALVDLPINLWSFMVLNQTGADSKNGDNSNNCQDLAGEIANKHINVVECLVANCANPQETNKVLDLVLDYLAVNITDLDHKYAFSCQQRLIQLQGDVNAELEKASKALHQAIGGDLGNALFEIKFKELWKDLTNGLEGLLQNLRQKREEVDIDFKAQVEDALEACRNDTGIPSIAEIEERNNIEKSYAIAYAKYLNEIRAHLSKHFLSLDQGLKRSLDRVKSQVAEVLIEKGHLGGLTEARETEFIKAIARQIPDQLIPGQPSRLKFGFKLLAEFELSYRGLVQHRIRQHLDVLTPNEPTTLQLSHSPSAQQVLSNLKTAQKEAVYKCENALEDLLCEPSQAAFAIVEEFLDRIFRAADMEIEWRLFLQEVRLLVWDEFQQLGEQTRLQSKWLNLVEQATTTNQSNSMQFLN</sequence>
<evidence type="ECO:0008006" key="3">
    <source>
        <dbReference type="Google" id="ProtNLM"/>
    </source>
</evidence>
<dbReference type="EMBL" id="JACXAE010000134">
    <property type="protein sequence ID" value="MBD2778883.1"/>
    <property type="molecule type" value="Genomic_DNA"/>
</dbReference>
<protein>
    <recommendedName>
        <fullName evidence="3">Dynamin family protein</fullName>
    </recommendedName>
</protein>
<dbReference type="Gene3D" id="3.40.50.300">
    <property type="entry name" value="P-loop containing nucleotide triphosphate hydrolases"/>
    <property type="match status" value="1"/>
</dbReference>
<reference evidence="1" key="1">
    <citation type="submission" date="2020-09" db="EMBL/GenBank/DDBJ databases">
        <title>Iningainema tapete sp. nov. (Scytonemataceae, Cyanobacteria) from greenhouses in central Florida (USA) produces two types of nodularin with biosynthetic potential for microcystin-LR and anabaenopeptins.</title>
        <authorList>
            <person name="Berthold D.E."/>
            <person name="Lefler F.W."/>
            <person name="Huang I.-S."/>
            <person name="Abdulla H."/>
            <person name="Zimba P.V."/>
            <person name="Laughinghouse H.D. IV."/>
        </authorList>
    </citation>
    <scope>NUCLEOTIDE SEQUENCE</scope>
    <source>
        <strain evidence="1">BLCCT55</strain>
    </source>
</reference>
<keyword evidence="2" id="KW-1185">Reference proteome</keyword>
<evidence type="ECO:0000313" key="1">
    <source>
        <dbReference type="EMBL" id="MBD2778883.1"/>
    </source>
</evidence>
<evidence type="ECO:0000313" key="2">
    <source>
        <dbReference type="Proteomes" id="UP000629098"/>
    </source>
</evidence>
<proteinExistence type="predicted"/>
<comment type="caution">
    <text evidence="1">The sequence shown here is derived from an EMBL/GenBank/DDBJ whole genome shotgun (WGS) entry which is preliminary data.</text>
</comment>
<organism evidence="1 2">
    <name type="scientific">Iningainema tapete BLCC-T55</name>
    <dbReference type="NCBI Taxonomy" id="2748662"/>
    <lineage>
        <taxon>Bacteria</taxon>
        <taxon>Bacillati</taxon>
        <taxon>Cyanobacteriota</taxon>
        <taxon>Cyanophyceae</taxon>
        <taxon>Nostocales</taxon>
        <taxon>Scytonemataceae</taxon>
        <taxon>Iningainema tapete</taxon>
    </lineage>
</organism>
<dbReference type="Proteomes" id="UP000629098">
    <property type="component" value="Unassembled WGS sequence"/>
</dbReference>
<gene>
    <name evidence="1" type="ORF">ICL16_44280</name>
</gene>